<comment type="caution">
    <text evidence="2">The sequence shown here is derived from an EMBL/GenBank/DDBJ whole genome shotgun (WGS) entry which is preliminary data.</text>
</comment>
<proteinExistence type="predicted"/>
<feature type="transmembrane region" description="Helical" evidence="1">
    <location>
        <begin position="41"/>
        <end position="62"/>
    </location>
</feature>
<name>A0A1A9RWY4_9NEIS</name>
<dbReference type="STRING" id="1795827.A7P95_04615"/>
<accession>A0A1A9RWY4</accession>
<dbReference type="EMBL" id="LXSL01000016">
    <property type="protein sequence ID" value="OAM29230.1"/>
    <property type="molecule type" value="Genomic_DNA"/>
</dbReference>
<evidence type="ECO:0000256" key="1">
    <source>
        <dbReference type="SAM" id="Phobius"/>
    </source>
</evidence>
<protein>
    <submittedName>
        <fullName evidence="2">Uncharacterized protein</fullName>
    </submittedName>
</protein>
<sequence length="468" mass="52882">MDSKKRLLALSLALYVVSLFLPVLGGQIGLVVMYASIAFGWLAMAVGMLPALAGYANLFYWWTAVQLLRGKEPIVASWFFMVFSSFSLVIPLMPIMRDRAEFTAVGWGALLWFSALWLMRLAVMTENTPEALNRAFKKWAKVCAVITFSLFAFGRWQYAAANAQQREQYFLVGTVFAFMLPSSLPYIAPPASLPEAGNGSAEWLGGLEISEDNSLTFVSGSLKEYRPPKRFIYQGYLIQEYFHEDGILSIVPAEKPADYRYGYRPAQSGEQGEQIQFIQQANGHTVWQAPVKRADLGQYPDYGKTIQSLWQPPKHTEIAAEFDANPAQTFAEACPIEPYSAPFKLHEPLQIDGKIYSDKYRSPLAQSRILCNADYILWLNAPAYQSYDDSVELSAVLIRRRDMLPVEKYRATRYPDQTNHAVLKQAAVQPQAWLAGIRRMATRRRAENYGLQESELVIEGEGGEWVLW</sequence>
<keyword evidence="3" id="KW-1185">Reference proteome</keyword>
<dbReference type="AlphaFoldDB" id="A0A1A9RWY4"/>
<feature type="transmembrane region" description="Helical" evidence="1">
    <location>
        <begin position="74"/>
        <end position="96"/>
    </location>
</feature>
<keyword evidence="1" id="KW-0812">Transmembrane</keyword>
<gene>
    <name evidence="2" type="ORF">A7P95_04615</name>
</gene>
<dbReference type="Proteomes" id="UP000077885">
    <property type="component" value="Unassembled WGS sequence"/>
</dbReference>
<keyword evidence="1" id="KW-0472">Membrane</keyword>
<organism evidence="2 3">
    <name type="scientific">Eikenella longinqua</name>
    <dbReference type="NCBI Taxonomy" id="1795827"/>
    <lineage>
        <taxon>Bacteria</taxon>
        <taxon>Pseudomonadati</taxon>
        <taxon>Pseudomonadota</taxon>
        <taxon>Betaproteobacteria</taxon>
        <taxon>Neisseriales</taxon>
        <taxon>Neisseriaceae</taxon>
        <taxon>Eikenella</taxon>
    </lineage>
</organism>
<feature type="transmembrane region" description="Helical" evidence="1">
    <location>
        <begin position="169"/>
        <end position="188"/>
    </location>
</feature>
<evidence type="ECO:0000313" key="2">
    <source>
        <dbReference type="EMBL" id="OAM29230.1"/>
    </source>
</evidence>
<evidence type="ECO:0000313" key="3">
    <source>
        <dbReference type="Proteomes" id="UP000077885"/>
    </source>
</evidence>
<keyword evidence="1" id="KW-1133">Transmembrane helix</keyword>
<reference evidence="3" key="1">
    <citation type="submission" date="2016-05" db="EMBL/GenBank/DDBJ databases">
        <title>Draft genome of Corynebacterium afermentans subsp. afermentans LCDC 88199T.</title>
        <authorList>
            <person name="Bernier A.-M."/>
            <person name="Bernard K."/>
        </authorList>
    </citation>
    <scope>NUCLEOTIDE SEQUENCE [LARGE SCALE GENOMIC DNA]</scope>
    <source>
        <strain evidence="3">NML02-A-017</strain>
    </source>
</reference>
<feature type="transmembrane region" description="Helical" evidence="1">
    <location>
        <begin position="102"/>
        <end position="119"/>
    </location>
</feature>